<dbReference type="Proteomes" id="UP000189883">
    <property type="component" value="Chromosome"/>
</dbReference>
<dbReference type="PANTHER" id="PTHR42894:SF1">
    <property type="entry name" value="N-(5'-PHOSPHORIBOSYL)ANTHRANILATE ISOMERASE"/>
    <property type="match status" value="1"/>
</dbReference>
<keyword evidence="6 9" id="KW-0822">Tryptophan biosynthesis</keyword>
<evidence type="ECO:0000256" key="2">
    <source>
        <dbReference type="ARBA" id="ARBA00004664"/>
    </source>
</evidence>
<keyword evidence="7 9" id="KW-0057">Aromatic amino acid biosynthesis</keyword>
<dbReference type="GO" id="GO:0004640">
    <property type="term" value="F:phosphoribosylanthranilate isomerase activity"/>
    <property type="evidence" value="ECO:0007669"/>
    <property type="project" value="UniProtKB-UniRule"/>
</dbReference>
<dbReference type="RefSeq" id="WP_079208078.1">
    <property type="nucleotide sequence ID" value="NZ_CP011859.1"/>
</dbReference>
<gene>
    <name evidence="9 11" type="primary">trpF</name>
    <name evidence="11" type="ORF">AB406_1976</name>
</gene>
<evidence type="ECO:0000256" key="5">
    <source>
        <dbReference type="ARBA" id="ARBA00022605"/>
    </source>
</evidence>
<comment type="catalytic activity">
    <reaction evidence="1 9">
        <text>N-(5-phospho-beta-D-ribosyl)anthranilate = 1-(2-carboxyphenylamino)-1-deoxy-D-ribulose 5-phosphate</text>
        <dbReference type="Rhea" id="RHEA:21540"/>
        <dbReference type="ChEBI" id="CHEBI:18277"/>
        <dbReference type="ChEBI" id="CHEBI:58613"/>
        <dbReference type="EC" id="5.3.1.24"/>
    </reaction>
</comment>
<comment type="pathway">
    <text evidence="2 9">Amino-acid biosynthesis; L-tryptophan biosynthesis; L-tryptophan from chorismate: step 3/5.</text>
</comment>
<keyword evidence="8 9" id="KW-0413">Isomerase</keyword>
<evidence type="ECO:0000313" key="11">
    <source>
        <dbReference type="EMBL" id="AQY22917.1"/>
    </source>
</evidence>
<evidence type="ECO:0000256" key="9">
    <source>
        <dbReference type="HAMAP-Rule" id="MF_00135"/>
    </source>
</evidence>
<name>A0A1S7DUY9_RIEAN</name>
<dbReference type="SUPFAM" id="SSF51366">
    <property type="entry name" value="Ribulose-phoshate binding barrel"/>
    <property type="match status" value="1"/>
</dbReference>
<keyword evidence="5 9" id="KW-0028">Amino-acid biosynthesis</keyword>
<protein>
    <recommendedName>
        <fullName evidence="4 9">N-(5'-phosphoribosyl)anthranilate isomerase</fullName>
        <shortName evidence="9">PRAI</shortName>
        <ecNumber evidence="3 9">5.3.1.24</ecNumber>
    </recommendedName>
</protein>
<dbReference type="EMBL" id="CP011859">
    <property type="protein sequence ID" value="AQY22917.1"/>
    <property type="molecule type" value="Genomic_DNA"/>
</dbReference>
<reference evidence="11 12" key="1">
    <citation type="submission" date="2015-06" db="EMBL/GenBank/DDBJ databases">
        <title>R. anatipestifer strain HXb2 is the most virulent strain so far, and the genome sequence would help us uncover the pathogenesis.</title>
        <authorList>
            <person name="Hu Q."/>
            <person name="Qi J."/>
            <person name="Bo H."/>
            <person name="Liu G."/>
            <person name="Tao M."/>
            <person name="Ding Y."/>
            <person name="Xue Y."/>
        </authorList>
    </citation>
    <scope>NUCLEOTIDE SEQUENCE [LARGE SCALE GENOMIC DNA]</scope>
    <source>
        <strain evidence="11 12">HXb2</strain>
    </source>
</reference>
<dbReference type="InterPro" id="IPR013785">
    <property type="entry name" value="Aldolase_TIM"/>
</dbReference>
<dbReference type="HAMAP" id="MF_00135">
    <property type="entry name" value="PRAI"/>
    <property type="match status" value="1"/>
</dbReference>
<dbReference type="UniPathway" id="UPA00035">
    <property type="reaction ID" value="UER00042"/>
</dbReference>
<dbReference type="PANTHER" id="PTHR42894">
    <property type="entry name" value="N-(5'-PHOSPHORIBOSYL)ANTHRANILATE ISOMERASE"/>
    <property type="match status" value="1"/>
</dbReference>
<accession>A0A1S7DUY9</accession>
<proteinExistence type="inferred from homology"/>
<comment type="similarity">
    <text evidence="9">Belongs to the TrpF family.</text>
</comment>
<feature type="domain" description="N-(5'phosphoribosyl) anthranilate isomerase (PRAI)" evidence="10">
    <location>
        <begin position="8"/>
        <end position="206"/>
    </location>
</feature>
<evidence type="ECO:0000256" key="8">
    <source>
        <dbReference type="ARBA" id="ARBA00023235"/>
    </source>
</evidence>
<dbReference type="EC" id="5.3.1.24" evidence="3 9"/>
<dbReference type="GO" id="GO:0000162">
    <property type="term" value="P:L-tryptophan biosynthetic process"/>
    <property type="evidence" value="ECO:0007669"/>
    <property type="project" value="UniProtKB-UniRule"/>
</dbReference>
<evidence type="ECO:0000259" key="10">
    <source>
        <dbReference type="Pfam" id="PF00697"/>
    </source>
</evidence>
<dbReference type="Pfam" id="PF00697">
    <property type="entry name" value="PRAI"/>
    <property type="match status" value="1"/>
</dbReference>
<evidence type="ECO:0000256" key="3">
    <source>
        <dbReference type="ARBA" id="ARBA00012572"/>
    </source>
</evidence>
<dbReference type="CDD" id="cd00405">
    <property type="entry name" value="PRAI"/>
    <property type="match status" value="1"/>
</dbReference>
<sequence length="212" mass="24091">MKSAPKIKVCGLTDLNQIREIIDLKIDYLGFIFYKKSPRYVLNHLVLKEIASLNHKQKVGVFVNETIEKIGQIVTEAQLNLVQLHGDETSDFIRDLKSKLPQETQIIKVIRVGETMPDISDFSELSEIDFLLFDTDSKAFGGTGKRFDWQLLNELNLTKPYFLSGGISNENIGKISIIKQKPIALDLNSKFEISAGNKEVELIKNFKLSLYQ</sequence>
<dbReference type="Gene3D" id="3.20.20.70">
    <property type="entry name" value="Aldolase class I"/>
    <property type="match status" value="1"/>
</dbReference>
<dbReference type="AlphaFoldDB" id="A0A1S7DUY9"/>
<organism evidence="11 12">
    <name type="scientific">Riemerella anatipestifer</name>
    <name type="common">Moraxella anatipestifer</name>
    <dbReference type="NCBI Taxonomy" id="34085"/>
    <lineage>
        <taxon>Bacteria</taxon>
        <taxon>Pseudomonadati</taxon>
        <taxon>Bacteroidota</taxon>
        <taxon>Flavobacteriia</taxon>
        <taxon>Flavobacteriales</taxon>
        <taxon>Weeksellaceae</taxon>
        <taxon>Riemerella</taxon>
    </lineage>
</organism>
<evidence type="ECO:0000256" key="4">
    <source>
        <dbReference type="ARBA" id="ARBA00022272"/>
    </source>
</evidence>
<evidence type="ECO:0000313" key="12">
    <source>
        <dbReference type="Proteomes" id="UP000189883"/>
    </source>
</evidence>
<dbReference type="InterPro" id="IPR011060">
    <property type="entry name" value="RibuloseP-bd_barrel"/>
</dbReference>
<evidence type="ECO:0000256" key="1">
    <source>
        <dbReference type="ARBA" id="ARBA00001164"/>
    </source>
</evidence>
<dbReference type="InterPro" id="IPR044643">
    <property type="entry name" value="TrpF_fam"/>
</dbReference>
<evidence type="ECO:0000256" key="7">
    <source>
        <dbReference type="ARBA" id="ARBA00023141"/>
    </source>
</evidence>
<evidence type="ECO:0000256" key="6">
    <source>
        <dbReference type="ARBA" id="ARBA00022822"/>
    </source>
</evidence>
<dbReference type="InterPro" id="IPR001240">
    <property type="entry name" value="PRAI_dom"/>
</dbReference>